<reference evidence="2 3" key="1">
    <citation type="submission" date="2008-06" db="EMBL/GenBank/DDBJ databases">
        <title>Complete sequence of Chloroherpeton thalassium ATCC 35110.</title>
        <authorList>
            <consortium name="US DOE Joint Genome Institute"/>
            <person name="Lucas S."/>
            <person name="Copeland A."/>
            <person name="Lapidus A."/>
            <person name="Glavina del Rio T."/>
            <person name="Dalin E."/>
            <person name="Tice H."/>
            <person name="Bruce D."/>
            <person name="Goodwin L."/>
            <person name="Pitluck S."/>
            <person name="Schmutz J."/>
            <person name="Larimer F."/>
            <person name="Land M."/>
            <person name="Hauser L."/>
            <person name="Kyrpides N."/>
            <person name="Mikhailova N."/>
            <person name="Liu Z."/>
            <person name="Li T."/>
            <person name="Zhao F."/>
            <person name="Overmann J."/>
            <person name="Bryant D.A."/>
            <person name="Richardson P."/>
        </authorList>
    </citation>
    <scope>NUCLEOTIDE SEQUENCE [LARGE SCALE GENOMIC DNA]</scope>
    <source>
        <strain evidence="3">ATCC 35110 / GB-78</strain>
    </source>
</reference>
<proteinExistence type="predicted"/>
<dbReference type="STRING" id="517418.Ctha_0995"/>
<dbReference type="Gene3D" id="3.40.50.150">
    <property type="entry name" value="Vaccinia Virus protein VP39"/>
    <property type="match status" value="1"/>
</dbReference>
<sequence>MHIPTLHAPFSRINNLLYKSYLPKIMNAALEIELFELLACGSKTSKEIAESLKTDEPITEALLNVLVAIGLLDLNDGQYCLTAFSQDYMLKSSEANQITAIQSFSGSLGPFDNLVQALTSGPTRFNNKMWTTEQAVLNMEQSAKAGMIQNVVSFITALPEFAACRKMCDLAGNIGYYSFALLNENNNLRAHVYDLLEVCELAERLKGKEPNLNRVNFHAYDIESGDSFGCGYDLFFCSHFLYEYGATRDLTGFLKTVNQSMKIGGVFVSNHISSNISGENYLTLTIVELMTRLMGYPTHQLPEKVLKEALSEVGFGDFTVRQPSEKTAFPTLLLSAVKLKEA</sequence>
<dbReference type="InterPro" id="IPR036388">
    <property type="entry name" value="WH-like_DNA-bd_sf"/>
</dbReference>
<dbReference type="AlphaFoldDB" id="B3QXI6"/>
<dbReference type="InterPro" id="IPR036390">
    <property type="entry name" value="WH_DNA-bd_sf"/>
</dbReference>
<dbReference type="InterPro" id="IPR029063">
    <property type="entry name" value="SAM-dependent_MTases_sf"/>
</dbReference>
<evidence type="ECO:0000313" key="2">
    <source>
        <dbReference type="EMBL" id="ACF13460.1"/>
    </source>
</evidence>
<dbReference type="eggNOG" id="COG0500">
    <property type="taxonomic scope" value="Bacteria"/>
</dbReference>
<gene>
    <name evidence="2" type="ordered locus">Ctha_0995</name>
</gene>
<protein>
    <recommendedName>
        <fullName evidence="1">O-methyltransferase dimerisation domain-containing protein</fullName>
    </recommendedName>
</protein>
<dbReference type="Gene3D" id="1.10.10.10">
    <property type="entry name" value="Winged helix-like DNA-binding domain superfamily/Winged helix DNA-binding domain"/>
    <property type="match status" value="1"/>
</dbReference>
<keyword evidence="3" id="KW-1185">Reference proteome</keyword>
<dbReference type="SUPFAM" id="SSF46785">
    <property type="entry name" value="Winged helix' DNA-binding domain"/>
    <property type="match status" value="1"/>
</dbReference>
<evidence type="ECO:0000259" key="1">
    <source>
        <dbReference type="Pfam" id="PF08100"/>
    </source>
</evidence>
<dbReference type="GO" id="GO:0046983">
    <property type="term" value="F:protein dimerization activity"/>
    <property type="evidence" value="ECO:0007669"/>
    <property type="project" value="InterPro"/>
</dbReference>
<dbReference type="Proteomes" id="UP000001208">
    <property type="component" value="Chromosome"/>
</dbReference>
<dbReference type="Pfam" id="PF08100">
    <property type="entry name" value="Dimerisation"/>
    <property type="match status" value="1"/>
</dbReference>
<dbReference type="HOGENOM" id="CLU_005533_4_3_10"/>
<name>B3QXI6_CHLT3</name>
<dbReference type="OrthoDB" id="1117594at2"/>
<feature type="domain" description="O-methyltransferase dimerisation" evidence="1">
    <location>
        <begin position="16"/>
        <end position="89"/>
    </location>
</feature>
<evidence type="ECO:0000313" key="3">
    <source>
        <dbReference type="Proteomes" id="UP000001208"/>
    </source>
</evidence>
<dbReference type="KEGG" id="cts:Ctha_0995"/>
<dbReference type="InterPro" id="IPR012967">
    <property type="entry name" value="COMT_dimerisation"/>
</dbReference>
<organism evidence="2 3">
    <name type="scientific">Chloroherpeton thalassium (strain ATCC 35110 / GB-78)</name>
    <dbReference type="NCBI Taxonomy" id="517418"/>
    <lineage>
        <taxon>Bacteria</taxon>
        <taxon>Pseudomonadati</taxon>
        <taxon>Chlorobiota</taxon>
        <taxon>Chlorobiia</taxon>
        <taxon>Chlorobiales</taxon>
        <taxon>Chloroherpetonaceae</taxon>
        <taxon>Chloroherpeton</taxon>
    </lineage>
</organism>
<dbReference type="EMBL" id="CP001100">
    <property type="protein sequence ID" value="ACF13460.1"/>
    <property type="molecule type" value="Genomic_DNA"/>
</dbReference>
<dbReference type="SUPFAM" id="SSF53335">
    <property type="entry name" value="S-adenosyl-L-methionine-dependent methyltransferases"/>
    <property type="match status" value="1"/>
</dbReference>
<accession>B3QXI6</accession>